<reference evidence="2 3" key="1">
    <citation type="submission" date="2016-11" db="EMBL/GenBank/DDBJ databases">
        <authorList>
            <person name="Varghese N."/>
            <person name="Submissions S."/>
        </authorList>
    </citation>
    <scope>NUCLEOTIDE SEQUENCE [LARGE SCALE GENOMIC DNA]</scope>
    <source>
        <strain evidence="2 3">DSM 19027</strain>
    </source>
</reference>
<dbReference type="RefSeq" id="WP_078683308.1">
    <property type="nucleotide sequence ID" value="NZ_FQZP01000013.1"/>
</dbReference>
<gene>
    <name evidence="2" type="ORF">SAMN05444373_101360</name>
</gene>
<dbReference type="Pfam" id="PF01476">
    <property type="entry name" value="LysM"/>
    <property type="match status" value="1"/>
</dbReference>
<name>A0A1M6EST4_9FIRM</name>
<dbReference type="OrthoDB" id="2084813at2"/>
<evidence type="ECO:0000313" key="2">
    <source>
        <dbReference type="EMBL" id="SHI88410.1"/>
    </source>
</evidence>
<dbReference type="Proteomes" id="UP000324781">
    <property type="component" value="Unassembled WGS sequence"/>
</dbReference>
<sequence>MKRISVLLVIGLVIIILAGCGGVETREKILPDGRKLIIDAAGKIISDSNPEPLEGYTYDEQTGRYVNETTGIWYIVENGQKVIPPEEYFDPDEVGIPSGINISNRPDDVWELKEVREVTIQSGDTLVDIINPYFMNEHYRMNYEWYAKQVLELNNITEPNFIKAGETLKIPIYIDKGAKVN</sequence>
<dbReference type="PROSITE" id="PS51782">
    <property type="entry name" value="LYSM"/>
    <property type="match status" value="1"/>
</dbReference>
<evidence type="ECO:0000313" key="3">
    <source>
        <dbReference type="Proteomes" id="UP000324781"/>
    </source>
</evidence>
<dbReference type="Gene3D" id="3.10.350.10">
    <property type="entry name" value="LysM domain"/>
    <property type="match status" value="1"/>
</dbReference>
<dbReference type="CDD" id="cd00118">
    <property type="entry name" value="LysM"/>
    <property type="match status" value="1"/>
</dbReference>
<accession>A0A1M6EST4</accession>
<dbReference type="PROSITE" id="PS51257">
    <property type="entry name" value="PROKAR_LIPOPROTEIN"/>
    <property type="match status" value="1"/>
</dbReference>
<dbReference type="Pfam" id="PF17780">
    <property type="entry name" value="OCRE"/>
    <property type="match status" value="1"/>
</dbReference>
<protein>
    <submittedName>
        <fullName evidence="2">LysM domain-containing protein</fullName>
    </submittedName>
</protein>
<evidence type="ECO:0000259" key="1">
    <source>
        <dbReference type="PROSITE" id="PS51782"/>
    </source>
</evidence>
<dbReference type="InterPro" id="IPR018392">
    <property type="entry name" value="LysM"/>
</dbReference>
<feature type="domain" description="LysM" evidence="1">
    <location>
        <begin position="116"/>
        <end position="170"/>
    </location>
</feature>
<dbReference type="InterPro" id="IPR041591">
    <property type="entry name" value="OCRE"/>
</dbReference>
<dbReference type="SMART" id="SM00257">
    <property type="entry name" value="LysM"/>
    <property type="match status" value="1"/>
</dbReference>
<dbReference type="AlphaFoldDB" id="A0A1M6EST4"/>
<organism evidence="2 3">
    <name type="scientific">Thermoclostridium caenicola</name>
    <dbReference type="NCBI Taxonomy" id="659425"/>
    <lineage>
        <taxon>Bacteria</taxon>
        <taxon>Bacillati</taxon>
        <taxon>Bacillota</taxon>
        <taxon>Clostridia</taxon>
        <taxon>Eubacteriales</taxon>
        <taxon>Oscillospiraceae</taxon>
        <taxon>Thermoclostridium</taxon>
    </lineage>
</organism>
<keyword evidence="3" id="KW-1185">Reference proteome</keyword>
<dbReference type="InterPro" id="IPR036779">
    <property type="entry name" value="LysM_dom_sf"/>
</dbReference>
<dbReference type="EMBL" id="FQZP01000013">
    <property type="protein sequence ID" value="SHI88410.1"/>
    <property type="molecule type" value="Genomic_DNA"/>
</dbReference>
<proteinExistence type="predicted"/>